<keyword evidence="2" id="KW-1185">Reference proteome</keyword>
<comment type="caution">
    <text evidence="1">The sequence shown here is derived from an EMBL/GenBank/DDBJ whole genome shotgun (WGS) entry which is preliminary data.</text>
</comment>
<organism evidence="1 2">
    <name type="scientific">Entomophthora muscae</name>
    <dbReference type="NCBI Taxonomy" id="34485"/>
    <lineage>
        <taxon>Eukaryota</taxon>
        <taxon>Fungi</taxon>
        <taxon>Fungi incertae sedis</taxon>
        <taxon>Zoopagomycota</taxon>
        <taxon>Entomophthoromycotina</taxon>
        <taxon>Entomophthoromycetes</taxon>
        <taxon>Entomophthorales</taxon>
        <taxon>Entomophthoraceae</taxon>
        <taxon>Entomophthora</taxon>
    </lineage>
</organism>
<dbReference type="Proteomes" id="UP001165960">
    <property type="component" value="Unassembled WGS sequence"/>
</dbReference>
<sequence length="251" mass="28418">MANLIWNNFLPPANLAPTANQASAPLAQHPKKQIITAQILQEIVALNLQSLSWEQIAAQLQFTQATVMQEFNNLMNRRNLIGTAKKPKKAPKSQISEAYPIMLDLLQWNPKLPLTQAWKQLAHHNIWVSELMVQLWIHGKVTSIRVLTNFAGNQWDGTEDLPYDTTIESTLVQCLTSLTDDIMFVLYYKLSIAFDDFGTQGKAATQKGRNKVKKGTFLGYNTPSRKTTSRKKFAIGSGFTLAKLKKFKFFY</sequence>
<gene>
    <name evidence="1" type="ORF">DSO57_1024773</name>
</gene>
<protein>
    <submittedName>
        <fullName evidence="1">Uncharacterized protein</fullName>
    </submittedName>
</protein>
<dbReference type="EMBL" id="QTSX02002265">
    <property type="protein sequence ID" value="KAJ9076571.1"/>
    <property type="molecule type" value="Genomic_DNA"/>
</dbReference>
<evidence type="ECO:0000313" key="1">
    <source>
        <dbReference type="EMBL" id="KAJ9076571.1"/>
    </source>
</evidence>
<accession>A0ACC2TQC7</accession>
<name>A0ACC2TQC7_9FUNG</name>
<proteinExistence type="predicted"/>
<reference evidence="1" key="1">
    <citation type="submission" date="2022-04" db="EMBL/GenBank/DDBJ databases">
        <title>Genome of the entomopathogenic fungus Entomophthora muscae.</title>
        <authorList>
            <person name="Elya C."/>
            <person name="Lovett B.R."/>
            <person name="Lee E."/>
            <person name="Macias A.M."/>
            <person name="Hajek A.E."/>
            <person name="De Bivort B.L."/>
            <person name="Kasson M.T."/>
            <person name="De Fine Licht H.H."/>
            <person name="Stajich J.E."/>
        </authorList>
    </citation>
    <scope>NUCLEOTIDE SEQUENCE</scope>
    <source>
        <strain evidence="1">Berkeley</strain>
    </source>
</reference>
<evidence type="ECO:0000313" key="2">
    <source>
        <dbReference type="Proteomes" id="UP001165960"/>
    </source>
</evidence>